<dbReference type="Pfam" id="PF03466">
    <property type="entry name" value="LysR_substrate"/>
    <property type="match status" value="1"/>
</dbReference>
<organism evidence="6 7">
    <name type="scientific">Herbaspirillum aquaticum</name>
    <dbReference type="NCBI Taxonomy" id="568783"/>
    <lineage>
        <taxon>Bacteria</taxon>
        <taxon>Pseudomonadati</taxon>
        <taxon>Pseudomonadota</taxon>
        <taxon>Betaproteobacteria</taxon>
        <taxon>Burkholderiales</taxon>
        <taxon>Oxalobacteraceae</taxon>
        <taxon>Herbaspirillum</taxon>
    </lineage>
</organism>
<evidence type="ECO:0000256" key="2">
    <source>
        <dbReference type="ARBA" id="ARBA00023015"/>
    </source>
</evidence>
<evidence type="ECO:0000259" key="5">
    <source>
        <dbReference type="PROSITE" id="PS50931"/>
    </source>
</evidence>
<dbReference type="CDD" id="cd05466">
    <property type="entry name" value="PBP2_LTTR_substrate"/>
    <property type="match status" value="1"/>
</dbReference>
<dbReference type="PRINTS" id="PR00039">
    <property type="entry name" value="HTHLYSR"/>
</dbReference>
<dbReference type="Gene3D" id="3.40.190.290">
    <property type="match status" value="1"/>
</dbReference>
<evidence type="ECO:0000256" key="3">
    <source>
        <dbReference type="ARBA" id="ARBA00023125"/>
    </source>
</evidence>
<dbReference type="RefSeq" id="WP_088755256.1">
    <property type="nucleotide sequence ID" value="NZ_NJGV01000009.1"/>
</dbReference>
<dbReference type="Gene3D" id="1.10.10.10">
    <property type="entry name" value="Winged helix-like DNA-binding domain superfamily/Winged helix DNA-binding domain"/>
    <property type="match status" value="1"/>
</dbReference>
<dbReference type="SUPFAM" id="SSF53850">
    <property type="entry name" value="Periplasmic binding protein-like II"/>
    <property type="match status" value="1"/>
</dbReference>
<protein>
    <submittedName>
        <fullName evidence="6">LysR family transcriptional regulator</fullName>
    </submittedName>
</protein>
<evidence type="ECO:0000256" key="1">
    <source>
        <dbReference type="ARBA" id="ARBA00009437"/>
    </source>
</evidence>
<dbReference type="GO" id="GO:0003700">
    <property type="term" value="F:DNA-binding transcription factor activity"/>
    <property type="evidence" value="ECO:0007669"/>
    <property type="project" value="InterPro"/>
</dbReference>
<proteinExistence type="inferred from homology"/>
<accession>A0A225SUF4</accession>
<dbReference type="AlphaFoldDB" id="A0A225SUF4"/>
<gene>
    <name evidence="6" type="ORF">CEJ45_11540</name>
</gene>
<evidence type="ECO:0000313" key="6">
    <source>
        <dbReference type="EMBL" id="OWY34472.1"/>
    </source>
</evidence>
<name>A0A225SUF4_9BURK</name>
<dbReference type="PANTHER" id="PTHR30346:SF28">
    <property type="entry name" value="HTH-TYPE TRANSCRIPTIONAL REGULATOR CYNR"/>
    <property type="match status" value="1"/>
</dbReference>
<reference evidence="6 7" key="1">
    <citation type="journal article" date="2010" name="Int. J. Syst. Evol. Microbiol.">
        <title>Reclassification of Herbaspirillum putei as a later heterotypic synonym of Herbaspirillum huttiense, with the description of H. huttiense subsp. huttiense subsp. nov. and H. huttiense subsp. putei subsp. nov., comb. nov., and description of Herbaspirillum aquaticum sp. nov.</title>
        <authorList>
            <person name="Dobritsa A.P."/>
            <person name="Reddy M.C."/>
            <person name="Samadpour M."/>
        </authorList>
    </citation>
    <scope>NUCLEOTIDE SEQUENCE [LARGE SCALE GENOMIC DNA]</scope>
    <source>
        <strain evidence="6 7">IEH 4430</strain>
    </source>
</reference>
<dbReference type="FunFam" id="1.10.10.10:FF:000001">
    <property type="entry name" value="LysR family transcriptional regulator"/>
    <property type="match status" value="1"/>
</dbReference>
<dbReference type="GO" id="GO:0003677">
    <property type="term" value="F:DNA binding"/>
    <property type="evidence" value="ECO:0007669"/>
    <property type="project" value="UniProtKB-KW"/>
</dbReference>
<feature type="domain" description="HTH lysR-type" evidence="5">
    <location>
        <begin position="4"/>
        <end position="61"/>
    </location>
</feature>
<dbReference type="InterPro" id="IPR036390">
    <property type="entry name" value="WH_DNA-bd_sf"/>
</dbReference>
<keyword evidence="7" id="KW-1185">Reference proteome</keyword>
<dbReference type="PANTHER" id="PTHR30346">
    <property type="entry name" value="TRANSCRIPTIONAL DUAL REGULATOR HCAR-RELATED"/>
    <property type="match status" value="1"/>
</dbReference>
<dbReference type="PROSITE" id="PS50931">
    <property type="entry name" value="HTH_LYSR"/>
    <property type="match status" value="1"/>
</dbReference>
<keyword evidence="2" id="KW-0805">Transcription regulation</keyword>
<dbReference type="InterPro" id="IPR036388">
    <property type="entry name" value="WH-like_DNA-bd_sf"/>
</dbReference>
<comment type="similarity">
    <text evidence="1">Belongs to the LysR transcriptional regulatory family.</text>
</comment>
<dbReference type="InterPro" id="IPR000847">
    <property type="entry name" value="LysR_HTH_N"/>
</dbReference>
<comment type="caution">
    <text evidence="6">The sequence shown here is derived from an EMBL/GenBank/DDBJ whole genome shotgun (WGS) entry which is preliminary data.</text>
</comment>
<evidence type="ECO:0000313" key="7">
    <source>
        <dbReference type="Proteomes" id="UP000214747"/>
    </source>
</evidence>
<dbReference type="Proteomes" id="UP000214747">
    <property type="component" value="Unassembled WGS sequence"/>
</dbReference>
<dbReference type="InterPro" id="IPR005119">
    <property type="entry name" value="LysR_subst-bd"/>
</dbReference>
<dbReference type="SUPFAM" id="SSF46785">
    <property type="entry name" value="Winged helix' DNA-binding domain"/>
    <property type="match status" value="1"/>
</dbReference>
<dbReference type="EMBL" id="NJGV01000009">
    <property type="protein sequence ID" value="OWY34472.1"/>
    <property type="molecule type" value="Genomic_DNA"/>
</dbReference>
<keyword evidence="3" id="KW-0238">DNA-binding</keyword>
<dbReference type="Pfam" id="PF00126">
    <property type="entry name" value="HTH_1"/>
    <property type="match status" value="1"/>
</dbReference>
<sequence length="298" mass="32954">MRELSLDQLRTLVTIVDLGTFSAAANALHLAQPTISLHVSDLEERLGSALLMRGSRRVQATALGALVIDRARRLLRDADDLLDVARKHVEGKVGRVRLGTSTGVVVNLLPRVLRQLENSFPGIDVEVNIMGSNETMARLQEGTLDIGLVAIPITASKEIQITHWRSDRMMAFLPATWKSPAAIKPGWLMDKPMIFNDATTQMYRLTMAWFAEAGENPRARIELNYNEAMKSLVSAGYGAAILPLEQPLAAELDRHKDVRIVPLSPVLKRHIGVAHRALPNLDKATVNVLETIRQFQQA</sequence>
<keyword evidence="4" id="KW-0804">Transcription</keyword>
<evidence type="ECO:0000256" key="4">
    <source>
        <dbReference type="ARBA" id="ARBA00023163"/>
    </source>
</evidence>